<organism evidence="1 2">
    <name type="scientific">Ensifer adhaerens</name>
    <name type="common">Sinorhizobium morelense</name>
    <dbReference type="NCBI Taxonomy" id="106592"/>
    <lineage>
        <taxon>Bacteria</taxon>
        <taxon>Pseudomonadati</taxon>
        <taxon>Pseudomonadota</taxon>
        <taxon>Alphaproteobacteria</taxon>
        <taxon>Hyphomicrobiales</taxon>
        <taxon>Rhizobiaceae</taxon>
        <taxon>Sinorhizobium/Ensifer group</taxon>
        <taxon>Ensifer</taxon>
    </lineage>
</organism>
<gene>
    <name evidence="1" type="ORF">AC244_27925</name>
</gene>
<comment type="caution">
    <text evidence="1">The sequence shown here is derived from an EMBL/GenBank/DDBJ whole genome shotgun (WGS) entry which is preliminary data.</text>
</comment>
<protein>
    <submittedName>
        <fullName evidence="1">Uncharacterized protein</fullName>
    </submittedName>
</protein>
<proteinExistence type="predicted"/>
<reference evidence="2" key="1">
    <citation type="submission" date="2015-07" db="EMBL/GenBank/DDBJ databases">
        <title>Whole genome sequence of an Ensifer adhaerens strain isolated from a cave pool in the Wind Cave National Park.</title>
        <authorList>
            <person name="Eng W.W.H."/>
            <person name="Gan H.M."/>
            <person name="Barton H.A."/>
            <person name="Savka M.A."/>
        </authorList>
    </citation>
    <scope>NUCLEOTIDE SEQUENCE [LARGE SCALE GENOMIC DNA]</scope>
    <source>
        <strain evidence="2">SD006</strain>
    </source>
</reference>
<dbReference type="EMBL" id="LGAP01000028">
    <property type="protein sequence ID" value="KOF14291.1"/>
    <property type="molecule type" value="Genomic_DNA"/>
</dbReference>
<accession>A0A0L8BHV6</accession>
<name>A0A0L8BHV6_ENSAD</name>
<sequence>MLILHLMGKVGLTATGSSRSGIVMSDELLSQVARLPWAHIALTGDYLWNEIDRPLERFRPILANRFKSNNFKFP</sequence>
<evidence type="ECO:0000313" key="2">
    <source>
        <dbReference type="Proteomes" id="UP000037425"/>
    </source>
</evidence>
<dbReference type="Proteomes" id="UP000037425">
    <property type="component" value="Unassembled WGS sequence"/>
</dbReference>
<evidence type="ECO:0000313" key="1">
    <source>
        <dbReference type="EMBL" id="KOF14291.1"/>
    </source>
</evidence>
<dbReference type="AlphaFoldDB" id="A0A0L8BHV6"/>
<dbReference type="PATRIC" id="fig|106592.7.peg.4388"/>